<proteinExistence type="predicted"/>
<evidence type="ECO:0000313" key="2">
    <source>
        <dbReference type="Proteomes" id="UP000078542"/>
    </source>
</evidence>
<keyword evidence="2" id="KW-1185">Reference proteome</keyword>
<protein>
    <submittedName>
        <fullName evidence="1">Uncharacterized protein</fullName>
    </submittedName>
</protein>
<gene>
    <name evidence="1" type="ORF">ALC62_07008</name>
</gene>
<feature type="non-terminal residue" evidence="1">
    <location>
        <position position="1"/>
    </location>
</feature>
<reference evidence="1 2" key="1">
    <citation type="submission" date="2016-03" db="EMBL/GenBank/DDBJ databases">
        <title>Cyphomyrmex costatus WGS genome.</title>
        <authorList>
            <person name="Nygaard S."/>
            <person name="Hu H."/>
            <person name="Boomsma J."/>
            <person name="Zhang G."/>
        </authorList>
    </citation>
    <scope>NUCLEOTIDE SEQUENCE [LARGE SCALE GENOMIC DNA]</scope>
    <source>
        <strain evidence="1">MS0001</strain>
        <tissue evidence="1">Whole body</tissue>
    </source>
</reference>
<name>A0A195CQ35_9HYME</name>
<accession>A0A195CQ35</accession>
<dbReference type="AlphaFoldDB" id="A0A195CQ35"/>
<sequence length="64" mass="7608">RRYRAGYRSLSYTAFDNYITKIQFRGLVSEEEPQKFYSAVCTYAESRWSTHIYSEHTSALPFDL</sequence>
<dbReference type="EMBL" id="KQ977513">
    <property type="protein sequence ID" value="KYN02224.1"/>
    <property type="molecule type" value="Genomic_DNA"/>
</dbReference>
<dbReference type="Proteomes" id="UP000078542">
    <property type="component" value="Unassembled WGS sequence"/>
</dbReference>
<organism evidence="1 2">
    <name type="scientific">Cyphomyrmex costatus</name>
    <dbReference type="NCBI Taxonomy" id="456900"/>
    <lineage>
        <taxon>Eukaryota</taxon>
        <taxon>Metazoa</taxon>
        <taxon>Ecdysozoa</taxon>
        <taxon>Arthropoda</taxon>
        <taxon>Hexapoda</taxon>
        <taxon>Insecta</taxon>
        <taxon>Pterygota</taxon>
        <taxon>Neoptera</taxon>
        <taxon>Endopterygota</taxon>
        <taxon>Hymenoptera</taxon>
        <taxon>Apocrita</taxon>
        <taxon>Aculeata</taxon>
        <taxon>Formicoidea</taxon>
        <taxon>Formicidae</taxon>
        <taxon>Myrmicinae</taxon>
        <taxon>Cyphomyrmex</taxon>
    </lineage>
</organism>
<evidence type="ECO:0000313" key="1">
    <source>
        <dbReference type="EMBL" id="KYN02224.1"/>
    </source>
</evidence>